<evidence type="ECO:0000256" key="5">
    <source>
        <dbReference type="ARBA" id="ARBA00023002"/>
    </source>
</evidence>
<keyword evidence="4" id="KW-0862">Zinc</keyword>
<keyword evidence="10" id="KW-1185">Reference proteome</keyword>
<dbReference type="InterPro" id="IPR011032">
    <property type="entry name" value="GroES-like_sf"/>
</dbReference>
<comment type="caution">
    <text evidence="9">The sequence shown here is derived from an EMBL/GenBank/DDBJ whole genome shotgun (WGS) entry which is preliminary data.</text>
</comment>
<dbReference type="Pfam" id="PF00107">
    <property type="entry name" value="ADH_zinc_N"/>
    <property type="match status" value="1"/>
</dbReference>
<dbReference type="PANTHER" id="PTHR43350">
    <property type="entry name" value="NAD-DEPENDENT ALCOHOL DEHYDROGENASE"/>
    <property type="match status" value="1"/>
</dbReference>
<organism evidence="9 10">
    <name type="scientific">Haloferula rosea</name>
    <dbReference type="NCBI Taxonomy" id="490093"/>
    <lineage>
        <taxon>Bacteria</taxon>
        <taxon>Pseudomonadati</taxon>
        <taxon>Verrucomicrobiota</taxon>
        <taxon>Verrucomicrobiia</taxon>
        <taxon>Verrucomicrobiales</taxon>
        <taxon>Verrucomicrobiaceae</taxon>
        <taxon>Haloferula</taxon>
    </lineage>
</organism>
<sequence length="344" mass="37093">MNALEFSAPETIRPLDLPDAPPPGPGEAVVRTHRMGICGTDLACYLGKFPFFDYPRTPGHELGLEVVAVGDDVTHIQPGDKCSLEPYINNPGSPTSQKGAGNCCPAVEVVGVHKNGGLRRGTFTVPARKLHPGNDLSYDQLALVETLAIGYHAVQRGNPKPGETVLVIGAGPIGLACLEFLKLMDGVNVIVMDMVQSRLDFCTKELGLTQTLQFQADGSHLTRLEDLTGGQLADVIIDATGNPGSMSSCFTYAAFTGRVVYVGITTSELSFPHAPVFHRRELTLLASRNALPSDFADIIRFIREGRINTDPWITHRITFDEVPGKFAQFTDPNIGAIKAIIEIC</sequence>
<dbReference type="PANTHER" id="PTHR43350:SF19">
    <property type="entry name" value="D-GULOSIDE 3-DEHYDROGENASE"/>
    <property type="match status" value="1"/>
</dbReference>
<dbReference type="InterPro" id="IPR036291">
    <property type="entry name" value="NAD(P)-bd_dom_sf"/>
</dbReference>
<evidence type="ECO:0000256" key="3">
    <source>
        <dbReference type="ARBA" id="ARBA00022723"/>
    </source>
</evidence>
<name>A0A934RB10_9BACT</name>
<reference evidence="9" key="1">
    <citation type="submission" date="2021-01" db="EMBL/GenBank/DDBJ databases">
        <title>Modified the classification status of verrucomicrobia.</title>
        <authorList>
            <person name="Feng X."/>
        </authorList>
    </citation>
    <scope>NUCLEOTIDE SEQUENCE</scope>
    <source>
        <strain evidence="9">KCTC 22201</strain>
    </source>
</reference>
<gene>
    <name evidence="9" type="ORF">JIN81_05525</name>
</gene>
<dbReference type="CDD" id="cd08261">
    <property type="entry name" value="Zn_ADH7"/>
    <property type="match status" value="1"/>
</dbReference>
<keyword evidence="5" id="KW-0560">Oxidoreductase</keyword>
<dbReference type="SUPFAM" id="SSF50129">
    <property type="entry name" value="GroES-like"/>
    <property type="match status" value="1"/>
</dbReference>
<proteinExistence type="inferred from homology"/>
<comment type="similarity">
    <text evidence="2">Belongs to the zinc-containing alcohol dehydrogenase family.</text>
</comment>
<evidence type="ECO:0000313" key="9">
    <source>
        <dbReference type="EMBL" id="MBK1826468.1"/>
    </source>
</evidence>
<evidence type="ECO:0000256" key="1">
    <source>
        <dbReference type="ARBA" id="ARBA00001947"/>
    </source>
</evidence>
<dbReference type="RefSeq" id="WP_200277457.1">
    <property type="nucleotide sequence ID" value="NZ_JAENII010000003.1"/>
</dbReference>
<accession>A0A934RB10</accession>
<feature type="region of interest" description="Disordered" evidence="6">
    <location>
        <begin position="1"/>
        <end position="26"/>
    </location>
</feature>
<dbReference type="EMBL" id="JAENII010000003">
    <property type="protein sequence ID" value="MBK1826468.1"/>
    <property type="molecule type" value="Genomic_DNA"/>
</dbReference>
<dbReference type="Pfam" id="PF08240">
    <property type="entry name" value="ADH_N"/>
    <property type="match status" value="1"/>
</dbReference>
<evidence type="ECO:0000256" key="4">
    <source>
        <dbReference type="ARBA" id="ARBA00022833"/>
    </source>
</evidence>
<dbReference type="Gene3D" id="3.90.180.10">
    <property type="entry name" value="Medium-chain alcohol dehydrogenases, catalytic domain"/>
    <property type="match status" value="1"/>
</dbReference>
<comment type="cofactor">
    <cofactor evidence="1">
        <name>Zn(2+)</name>
        <dbReference type="ChEBI" id="CHEBI:29105"/>
    </cofactor>
</comment>
<dbReference type="SUPFAM" id="SSF51735">
    <property type="entry name" value="NAD(P)-binding Rossmann-fold domains"/>
    <property type="match status" value="1"/>
</dbReference>
<evidence type="ECO:0000313" key="10">
    <source>
        <dbReference type="Proteomes" id="UP000658278"/>
    </source>
</evidence>
<evidence type="ECO:0000256" key="2">
    <source>
        <dbReference type="ARBA" id="ARBA00008072"/>
    </source>
</evidence>
<protein>
    <submittedName>
        <fullName evidence="9">Zinc-binding alcohol dehydrogenase family protein</fullName>
    </submittedName>
</protein>
<evidence type="ECO:0000259" key="7">
    <source>
        <dbReference type="Pfam" id="PF00107"/>
    </source>
</evidence>
<evidence type="ECO:0000256" key="6">
    <source>
        <dbReference type="SAM" id="MobiDB-lite"/>
    </source>
</evidence>
<dbReference type="GO" id="GO:0016491">
    <property type="term" value="F:oxidoreductase activity"/>
    <property type="evidence" value="ECO:0007669"/>
    <property type="project" value="UniProtKB-KW"/>
</dbReference>
<dbReference type="AlphaFoldDB" id="A0A934RB10"/>
<dbReference type="Gene3D" id="3.40.50.720">
    <property type="entry name" value="NAD(P)-binding Rossmann-like Domain"/>
    <property type="match status" value="1"/>
</dbReference>
<feature type="domain" description="Alcohol dehydrogenase-like C-terminal" evidence="7">
    <location>
        <begin position="172"/>
        <end position="302"/>
    </location>
</feature>
<feature type="domain" description="Alcohol dehydrogenase-like N-terminal" evidence="8">
    <location>
        <begin position="24"/>
        <end position="132"/>
    </location>
</feature>
<dbReference type="GO" id="GO:0046872">
    <property type="term" value="F:metal ion binding"/>
    <property type="evidence" value="ECO:0007669"/>
    <property type="project" value="UniProtKB-KW"/>
</dbReference>
<keyword evidence="3" id="KW-0479">Metal-binding</keyword>
<dbReference type="InterPro" id="IPR013154">
    <property type="entry name" value="ADH-like_N"/>
</dbReference>
<dbReference type="Proteomes" id="UP000658278">
    <property type="component" value="Unassembled WGS sequence"/>
</dbReference>
<dbReference type="InterPro" id="IPR013149">
    <property type="entry name" value="ADH-like_C"/>
</dbReference>
<evidence type="ECO:0000259" key="8">
    <source>
        <dbReference type="Pfam" id="PF08240"/>
    </source>
</evidence>